<evidence type="ECO:0000313" key="2">
    <source>
        <dbReference type="EMBL" id="HEM66122.1"/>
    </source>
</evidence>
<feature type="transmembrane region" description="Helical" evidence="1">
    <location>
        <begin position="81"/>
        <end position="102"/>
    </location>
</feature>
<evidence type="ECO:0000256" key="1">
    <source>
        <dbReference type="SAM" id="Phobius"/>
    </source>
</evidence>
<dbReference type="AlphaFoldDB" id="A0A7J2U1Q0"/>
<protein>
    <recommendedName>
        <fullName evidence="3">DUF3267 domain-containing protein</fullName>
    </recommendedName>
</protein>
<feature type="transmembrane region" description="Helical" evidence="1">
    <location>
        <begin position="32"/>
        <end position="51"/>
    </location>
</feature>
<dbReference type="InterPro" id="IPR021683">
    <property type="entry name" value="DUF3267"/>
</dbReference>
<gene>
    <name evidence="2" type="ORF">ENO26_00860</name>
</gene>
<dbReference type="EMBL" id="DSEU01000004">
    <property type="protein sequence ID" value="HEM66122.1"/>
    <property type="molecule type" value="Genomic_DNA"/>
</dbReference>
<sequence>MSWAKLKPVIYMILGFAIAWLLTKLLSSLQNALIIGLMPFIGLLHELLHLVASIAVKASYKFTLNGLFIGFKIVVKNVRDFIIIALMPQILSVLFLILFLMLNSNMALALMLIHVAISLEDLNKATKYLASLSP</sequence>
<organism evidence="2">
    <name type="scientific">Ignisphaera aggregans</name>
    <dbReference type="NCBI Taxonomy" id="334771"/>
    <lineage>
        <taxon>Archaea</taxon>
        <taxon>Thermoproteota</taxon>
        <taxon>Thermoprotei</taxon>
        <taxon>Desulfurococcales</taxon>
        <taxon>Desulfurococcaceae</taxon>
        <taxon>Ignisphaera</taxon>
    </lineage>
</organism>
<keyword evidence="1" id="KW-1133">Transmembrane helix</keyword>
<keyword evidence="1" id="KW-0472">Membrane</keyword>
<feature type="transmembrane region" description="Helical" evidence="1">
    <location>
        <begin position="9"/>
        <end position="26"/>
    </location>
</feature>
<keyword evidence="1" id="KW-0812">Transmembrane</keyword>
<accession>A0A7J2U1Q0</accession>
<dbReference type="Pfam" id="PF11667">
    <property type="entry name" value="DUF3267"/>
    <property type="match status" value="1"/>
</dbReference>
<name>A0A7J2U1Q0_9CREN</name>
<evidence type="ECO:0008006" key="3">
    <source>
        <dbReference type="Google" id="ProtNLM"/>
    </source>
</evidence>
<proteinExistence type="predicted"/>
<comment type="caution">
    <text evidence="2">The sequence shown here is derived from an EMBL/GenBank/DDBJ whole genome shotgun (WGS) entry which is preliminary data.</text>
</comment>
<reference evidence="2" key="1">
    <citation type="journal article" date="2020" name="mSystems">
        <title>Genome- and Community-Level Interaction Insights into Carbon Utilization and Element Cycling Functions of Hydrothermarchaeota in Hydrothermal Sediment.</title>
        <authorList>
            <person name="Zhou Z."/>
            <person name="Liu Y."/>
            <person name="Xu W."/>
            <person name="Pan J."/>
            <person name="Luo Z.H."/>
            <person name="Li M."/>
        </authorList>
    </citation>
    <scope>NUCLEOTIDE SEQUENCE [LARGE SCALE GENOMIC DNA]</scope>
    <source>
        <strain evidence="2">SpSt-125</strain>
    </source>
</reference>